<dbReference type="EMBL" id="BAABDK010000010">
    <property type="protein sequence ID" value="GAA4027603.1"/>
    <property type="molecule type" value="Genomic_DNA"/>
</dbReference>
<dbReference type="InterPro" id="IPR000182">
    <property type="entry name" value="GNAT_dom"/>
</dbReference>
<evidence type="ECO:0000313" key="4">
    <source>
        <dbReference type="EMBL" id="GAA4027603.1"/>
    </source>
</evidence>
<dbReference type="SUPFAM" id="SSF55729">
    <property type="entry name" value="Acyl-CoA N-acyltransferases (Nat)"/>
    <property type="match status" value="1"/>
</dbReference>
<dbReference type="Gene3D" id="3.40.630.30">
    <property type="match status" value="1"/>
</dbReference>
<accession>A0ABP7TKD7</accession>
<proteinExistence type="predicted"/>
<comment type="caution">
    <text evidence="4">The sequence shown here is derived from an EMBL/GenBank/DDBJ whole genome shotgun (WGS) entry which is preliminary data.</text>
</comment>
<name>A0ABP7TKD7_9BACT</name>
<feature type="domain" description="N-acetyltransferase" evidence="3">
    <location>
        <begin position="4"/>
        <end position="153"/>
    </location>
</feature>
<evidence type="ECO:0000313" key="5">
    <source>
        <dbReference type="Proteomes" id="UP001501469"/>
    </source>
</evidence>
<evidence type="ECO:0000256" key="2">
    <source>
        <dbReference type="ARBA" id="ARBA00023315"/>
    </source>
</evidence>
<dbReference type="InterPro" id="IPR050832">
    <property type="entry name" value="Bact_Acetyltransf"/>
</dbReference>
<dbReference type="PANTHER" id="PTHR43877">
    <property type="entry name" value="AMINOALKYLPHOSPHONATE N-ACETYLTRANSFERASE-RELATED-RELATED"/>
    <property type="match status" value="1"/>
</dbReference>
<dbReference type="CDD" id="cd04301">
    <property type="entry name" value="NAT_SF"/>
    <property type="match status" value="1"/>
</dbReference>
<reference evidence="5" key="1">
    <citation type="journal article" date="2019" name="Int. J. Syst. Evol. Microbiol.">
        <title>The Global Catalogue of Microorganisms (GCM) 10K type strain sequencing project: providing services to taxonomists for standard genome sequencing and annotation.</title>
        <authorList>
            <consortium name="The Broad Institute Genomics Platform"/>
            <consortium name="The Broad Institute Genome Sequencing Center for Infectious Disease"/>
            <person name="Wu L."/>
            <person name="Ma J."/>
        </authorList>
    </citation>
    <scope>NUCLEOTIDE SEQUENCE [LARGE SCALE GENOMIC DNA]</scope>
    <source>
        <strain evidence="5">JCM 17225</strain>
    </source>
</reference>
<protein>
    <recommendedName>
        <fullName evidence="3">N-acetyltransferase domain-containing protein</fullName>
    </recommendedName>
</protein>
<dbReference type="Proteomes" id="UP001501469">
    <property type="component" value="Unassembled WGS sequence"/>
</dbReference>
<evidence type="ECO:0000256" key="1">
    <source>
        <dbReference type="ARBA" id="ARBA00022679"/>
    </source>
</evidence>
<dbReference type="InterPro" id="IPR016181">
    <property type="entry name" value="Acyl_CoA_acyltransferase"/>
</dbReference>
<dbReference type="PROSITE" id="PS51186">
    <property type="entry name" value="GNAT"/>
    <property type="match status" value="1"/>
</dbReference>
<dbReference type="Pfam" id="PF00583">
    <property type="entry name" value="Acetyltransf_1"/>
    <property type="match status" value="1"/>
</dbReference>
<sequence length="153" mass="17460">MSQVVIRKATRKDLPVLLEFEQAIVEVERQFDPTLAAAGVSYYDLAGMLDTAEVELLVAEIDHTVIGSGYARLEDSKVYLKHRRHAYLGFMYVVPDRRGTGVNQQIIAALARWAEAQDVRELRLDVYHDNQAAVKAYEKVGFRRHLTEMRRGL</sequence>
<keyword evidence="2" id="KW-0012">Acyltransferase</keyword>
<dbReference type="PANTHER" id="PTHR43877:SF2">
    <property type="entry name" value="AMINOALKYLPHOSPHONATE N-ACETYLTRANSFERASE-RELATED"/>
    <property type="match status" value="1"/>
</dbReference>
<keyword evidence="5" id="KW-1185">Reference proteome</keyword>
<evidence type="ECO:0000259" key="3">
    <source>
        <dbReference type="PROSITE" id="PS51186"/>
    </source>
</evidence>
<keyword evidence="1" id="KW-0808">Transferase</keyword>
<gene>
    <name evidence="4" type="ORF">GCM10022409_09510</name>
</gene>
<dbReference type="RefSeq" id="WP_345050939.1">
    <property type="nucleotide sequence ID" value="NZ_BAABDK010000010.1"/>
</dbReference>
<organism evidence="4 5">
    <name type="scientific">Hymenobacter glaciei</name>
    <dbReference type="NCBI Taxonomy" id="877209"/>
    <lineage>
        <taxon>Bacteria</taxon>
        <taxon>Pseudomonadati</taxon>
        <taxon>Bacteroidota</taxon>
        <taxon>Cytophagia</taxon>
        <taxon>Cytophagales</taxon>
        <taxon>Hymenobacteraceae</taxon>
        <taxon>Hymenobacter</taxon>
    </lineage>
</organism>